<reference evidence="1" key="1">
    <citation type="submission" date="2020-06" db="EMBL/GenBank/DDBJ databases">
        <authorList>
            <person name="Li T."/>
            <person name="Hu X."/>
            <person name="Zhang T."/>
            <person name="Song X."/>
            <person name="Zhang H."/>
            <person name="Dai N."/>
            <person name="Sheng W."/>
            <person name="Hou X."/>
            <person name="Wei L."/>
        </authorList>
    </citation>
    <scope>NUCLEOTIDE SEQUENCE</scope>
    <source>
        <strain evidence="1">G02</strain>
        <tissue evidence="1">Leaf</tissue>
    </source>
</reference>
<protein>
    <submittedName>
        <fullName evidence="1">Uncharacterized protein</fullName>
    </submittedName>
</protein>
<comment type="caution">
    <text evidence="1">The sequence shown here is derived from an EMBL/GenBank/DDBJ whole genome shotgun (WGS) entry which is preliminary data.</text>
</comment>
<sequence>MEPMVPLDGQFMVRRLGFLDVLSNCGNQIWFFWRPDVRCQVLVDHEQLLHVWLESNKLRKPLFVIAVYANCDTVERRALWDDLRAVSIGASPWIGR</sequence>
<gene>
    <name evidence="1" type="ORF">Sradi_4129700</name>
</gene>
<dbReference type="AlphaFoldDB" id="A0AAW2P1H2"/>
<reference evidence="1" key="2">
    <citation type="journal article" date="2024" name="Plant">
        <title>Genomic evolution and insights into agronomic trait innovations of Sesamum species.</title>
        <authorList>
            <person name="Miao H."/>
            <person name="Wang L."/>
            <person name="Qu L."/>
            <person name="Liu H."/>
            <person name="Sun Y."/>
            <person name="Le M."/>
            <person name="Wang Q."/>
            <person name="Wei S."/>
            <person name="Zheng Y."/>
            <person name="Lin W."/>
            <person name="Duan Y."/>
            <person name="Cao H."/>
            <person name="Xiong S."/>
            <person name="Wang X."/>
            <person name="Wei L."/>
            <person name="Li C."/>
            <person name="Ma Q."/>
            <person name="Ju M."/>
            <person name="Zhao R."/>
            <person name="Li G."/>
            <person name="Mu C."/>
            <person name="Tian Q."/>
            <person name="Mei H."/>
            <person name="Zhang T."/>
            <person name="Gao T."/>
            <person name="Zhang H."/>
        </authorList>
    </citation>
    <scope>NUCLEOTIDE SEQUENCE</scope>
    <source>
        <strain evidence="1">G02</strain>
    </source>
</reference>
<proteinExistence type="predicted"/>
<organism evidence="1">
    <name type="scientific">Sesamum radiatum</name>
    <name type="common">Black benniseed</name>
    <dbReference type="NCBI Taxonomy" id="300843"/>
    <lineage>
        <taxon>Eukaryota</taxon>
        <taxon>Viridiplantae</taxon>
        <taxon>Streptophyta</taxon>
        <taxon>Embryophyta</taxon>
        <taxon>Tracheophyta</taxon>
        <taxon>Spermatophyta</taxon>
        <taxon>Magnoliopsida</taxon>
        <taxon>eudicotyledons</taxon>
        <taxon>Gunneridae</taxon>
        <taxon>Pentapetalae</taxon>
        <taxon>asterids</taxon>
        <taxon>lamiids</taxon>
        <taxon>Lamiales</taxon>
        <taxon>Pedaliaceae</taxon>
        <taxon>Sesamum</taxon>
    </lineage>
</organism>
<dbReference type="EMBL" id="JACGWJ010000018">
    <property type="protein sequence ID" value="KAL0349805.1"/>
    <property type="molecule type" value="Genomic_DNA"/>
</dbReference>
<evidence type="ECO:0000313" key="1">
    <source>
        <dbReference type="EMBL" id="KAL0349805.1"/>
    </source>
</evidence>
<accession>A0AAW2P1H2</accession>
<name>A0AAW2P1H2_SESRA</name>